<comment type="function">
    <text evidence="7">Catalyzes the hydrolytic cleavage of the carbon-nitrogen bond in imidazolone-5-propanoate to yield N-formimidoyl-L-glutamate. It is the third step in the universal histidine degradation pathway.</text>
</comment>
<dbReference type="SUPFAM" id="SSF51556">
    <property type="entry name" value="Metallo-dependent hydrolases"/>
    <property type="match status" value="1"/>
</dbReference>
<evidence type="ECO:0000256" key="4">
    <source>
        <dbReference type="ARBA" id="ARBA00022808"/>
    </source>
</evidence>
<dbReference type="EMBL" id="FNRQ01000003">
    <property type="protein sequence ID" value="SEA85730.1"/>
    <property type="molecule type" value="Genomic_DNA"/>
</dbReference>
<comment type="catalytic activity">
    <reaction evidence="7">
        <text>4-imidazolone-5-propanoate + H2O = N-formimidoyl-L-glutamate</text>
        <dbReference type="Rhea" id="RHEA:23660"/>
        <dbReference type="ChEBI" id="CHEBI:15377"/>
        <dbReference type="ChEBI" id="CHEBI:58928"/>
        <dbReference type="ChEBI" id="CHEBI:77893"/>
        <dbReference type="EC" id="3.5.2.7"/>
    </reaction>
</comment>
<evidence type="ECO:0000256" key="2">
    <source>
        <dbReference type="ARBA" id="ARBA00022723"/>
    </source>
</evidence>
<feature type="binding site" evidence="7">
    <location>
        <position position="139"/>
    </location>
    <ligand>
        <name>4-imidazolone-5-propanoate</name>
        <dbReference type="ChEBI" id="CHEBI:77893"/>
    </ligand>
</feature>
<dbReference type="Proteomes" id="UP000198638">
    <property type="component" value="Unassembled WGS sequence"/>
</dbReference>
<dbReference type="Gene3D" id="2.30.40.10">
    <property type="entry name" value="Urease, subunit C, domain 1"/>
    <property type="match status" value="1"/>
</dbReference>
<sequence length="406" mass="43888">MKHTVWHHLNLCAQGDPEQTIRDAAIAVRDGQIAWLGASHALPEEYGTWPREDLAGAWVTPGLVDCHTHLVYGGQRADEFAQRLAGVSYEEIAKQGGGIVSTVRATRAAEEDTLFRQSAARLEPLLAEGVTAVEIKSGYGLDLASERKMLRVARRLGERYPVSVYTTFLGAHALPPEFAGRADDYIAEVCERMLPALADEGLVDAVDVFCERIGFSLAQSERVFEAAERHGLPVKMHAEQLSNSGGTALAARHRALSADHLEFLDEAGVAAMKASGTVAVLLPGAYYFIRETQLPPIDLLRRHGVPVAISTDSNPGTSPATSLLLMMNMATTLFRMTVPEVLQGVTTHAARALGQAARHGTLAVGRQADFAVWSVDTLAELAYWIGRPLCARVVRAGETVHTRRGA</sequence>
<evidence type="ECO:0000313" key="10">
    <source>
        <dbReference type="Proteomes" id="UP000198638"/>
    </source>
</evidence>
<gene>
    <name evidence="7" type="primary">hutI</name>
    <name evidence="9" type="ORF">SAMN05192564_103450</name>
</gene>
<evidence type="ECO:0000256" key="7">
    <source>
        <dbReference type="HAMAP-Rule" id="MF_00372"/>
    </source>
</evidence>
<dbReference type="GO" id="GO:0019557">
    <property type="term" value="P:L-histidine catabolic process to glutamate and formate"/>
    <property type="evidence" value="ECO:0007669"/>
    <property type="project" value="UniProtKB-UniPathway"/>
</dbReference>
<feature type="binding site" evidence="7">
    <location>
        <position position="139"/>
    </location>
    <ligand>
        <name>N-formimidoyl-L-glutamate</name>
        <dbReference type="ChEBI" id="CHEBI:58928"/>
    </ligand>
</feature>
<feature type="binding site" evidence="7">
    <location>
        <position position="312"/>
    </location>
    <ligand>
        <name>Fe(3+)</name>
        <dbReference type="ChEBI" id="CHEBI:29034"/>
    </ligand>
</feature>
<keyword evidence="5 7" id="KW-0862">Zinc</keyword>
<comment type="similarity">
    <text evidence="7">Belongs to the metallo-dependent hydrolases superfamily. HutI family.</text>
</comment>
<keyword evidence="7" id="KW-0963">Cytoplasm</keyword>
<dbReference type="HAMAP" id="MF_00372">
    <property type="entry name" value="HutI"/>
    <property type="match status" value="1"/>
</dbReference>
<feature type="binding site" evidence="7">
    <location>
        <position position="317"/>
    </location>
    <ligand>
        <name>4-imidazolone-5-propanoate</name>
        <dbReference type="ChEBI" id="CHEBI:77893"/>
    </ligand>
</feature>
<accession>A0A1H4EMH3</accession>
<evidence type="ECO:0000256" key="6">
    <source>
        <dbReference type="ARBA" id="ARBA00023004"/>
    </source>
</evidence>
<dbReference type="Gene3D" id="3.20.20.140">
    <property type="entry name" value="Metal-dependent hydrolases"/>
    <property type="match status" value="1"/>
</dbReference>
<feature type="binding site" evidence="7">
    <location>
        <position position="312"/>
    </location>
    <ligand>
        <name>Zn(2+)</name>
        <dbReference type="ChEBI" id="CHEBI:29105"/>
    </ligand>
</feature>
<feature type="binding site" evidence="7">
    <location>
        <position position="240"/>
    </location>
    <ligand>
        <name>4-imidazolone-5-propanoate</name>
        <dbReference type="ChEBI" id="CHEBI:77893"/>
    </ligand>
</feature>
<evidence type="ECO:0000259" key="8">
    <source>
        <dbReference type="Pfam" id="PF01979"/>
    </source>
</evidence>
<feature type="binding site" evidence="7">
    <location>
        <position position="67"/>
    </location>
    <ligand>
        <name>Zn(2+)</name>
        <dbReference type="ChEBI" id="CHEBI:29105"/>
    </ligand>
</feature>
<dbReference type="SUPFAM" id="SSF51338">
    <property type="entry name" value="Composite domain of metallo-dependent hydrolases"/>
    <property type="match status" value="1"/>
</dbReference>
<keyword evidence="10" id="KW-1185">Reference proteome</keyword>
<dbReference type="GO" id="GO:0008270">
    <property type="term" value="F:zinc ion binding"/>
    <property type="evidence" value="ECO:0007669"/>
    <property type="project" value="UniProtKB-UniRule"/>
</dbReference>
<dbReference type="GO" id="GO:0019556">
    <property type="term" value="P:L-histidine catabolic process to glutamate and formamide"/>
    <property type="evidence" value="ECO:0007669"/>
    <property type="project" value="UniProtKB-UniRule"/>
</dbReference>
<dbReference type="InterPro" id="IPR032466">
    <property type="entry name" value="Metal_Hydrolase"/>
</dbReference>
<feature type="binding site" evidence="7">
    <location>
        <position position="237"/>
    </location>
    <ligand>
        <name>Fe(3+)</name>
        <dbReference type="ChEBI" id="CHEBI:29034"/>
    </ligand>
</feature>
<evidence type="ECO:0000256" key="5">
    <source>
        <dbReference type="ARBA" id="ARBA00022833"/>
    </source>
</evidence>
<comment type="pathway">
    <text evidence="7">Amino-acid degradation; L-histidine degradation into L-glutamate; N-formimidoyl-L-glutamate from L-histidine: step 3/3.</text>
</comment>
<feature type="binding site" evidence="7">
    <location>
        <position position="316"/>
    </location>
    <ligand>
        <name>N-formimidoyl-L-glutamate</name>
        <dbReference type="ChEBI" id="CHEBI:58928"/>
    </ligand>
</feature>
<comment type="cofactor">
    <cofactor evidence="7">
        <name>Zn(2+)</name>
        <dbReference type="ChEBI" id="CHEBI:29105"/>
    </cofactor>
    <cofactor evidence="7">
        <name>Fe(3+)</name>
        <dbReference type="ChEBI" id="CHEBI:29034"/>
    </cofactor>
    <text evidence="7">Binds 1 zinc or iron ion per subunit.</text>
</comment>
<dbReference type="GO" id="GO:0050480">
    <property type="term" value="F:imidazolonepropionase activity"/>
    <property type="evidence" value="ECO:0007669"/>
    <property type="project" value="UniProtKB-UniRule"/>
</dbReference>
<proteinExistence type="inferred from homology"/>
<dbReference type="FunFam" id="3.20.20.140:FF:000007">
    <property type="entry name" value="Imidazolonepropionase"/>
    <property type="match status" value="1"/>
</dbReference>
<feature type="binding site" evidence="7">
    <location>
        <position position="172"/>
    </location>
    <ligand>
        <name>4-imidazolone-5-propanoate</name>
        <dbReference type="ChEBI" id="CHEBI:77893"/>
    </ligand>
</feature>
<dbReference type="AlphaFoldDB" id="A0A1H4EMH3"/>
<dbReference type="STRING" id="83784.SAMN05192564_103450"/>
<dbReference type="PANTHER" id="PTHR42752:SF1">
    <property type="entry name" value="IMIDAZOLONEPROPIONASE-RELATED"/>
    <property type="match status" value="1"/>
</dbReference>
<dbReference type="CDD" id="cd01296">
    <property type="entry name" value="Imidazolone-5PH"/>
    <property type="match status" value="1"/>
</dbReference>
<feature type="binding site" evidence="7">
    <location>
        <position position="67"/>
    </location>
    <ligand>
        <name>Fe(3+)</name>
        <dbReference type="ChEBI" id="CHEBI:29034"/>
    </ligand>
</feature>
<name>A0A1H4EMH3_9BURK</name>
<dbReference type="OrthoDB" id="9776455at2"/>
<keyword evidence="4 7" id="KW-0369">Histidine metabolism</keyword>
<keyword evidence="6 7" id="KW-0408">Iron</keyword>
<dbReference type="InterPro" id="IPR011059">
    <property type="entry name" value="Metal-dep_hydrolase_composite"/>
</dbReference>
<keyword evidence="2 7" id="KW-0479">Metal-binding</keyword>
<dbReference type="GO" id="GO:0005506">
    <property type="term" value="F:iron ion binding"/>
    <property type="evidence" value="ECO:0007669"/>
    <property type="project" value="UniProtKB-UniRule"/>
</dbReference>
<evidence type="ECO:0000313" key="9">
    <source>
        <dbReference type="EMBL" id="SEA85730.1"/>
    </source>
</evidence>
<reference evidence="10" key="1">
    <citation type="submission" date="2016-10" db="EMBL/GenBank/DDBJ databases">
        <authorList>
            <person name="Varghese N."/>
            <person name="Submissions S."/>
        </authorList>
    </citation>
    <scope>NUCLEOTIDE SEQUENCE [LARGE SCALE GENOMIC DNA]</scope>
    <source>
        <strain evidence="10">LMG 24000</strain>
    </source>
</reference>
<feature type="binding site" evidence="7">
    <location>
        <position position="76"/>
    </location>
    <ligand>
        <name>4-imidazolone-5-propanoate</name>
        <dbReference type="ChEBI" id="CHEBI:77893"/>
    </ligand>
</feature>
<feature type="binding site" evidence="7">
    <location>
        <position position="69"/>
    </location>
    <ligand>
        <name>Zn(2+)</name>
        <dbReference type="ChEBI" id="CHEBI:29105"/>
    </ligand>
</feature>
<dbReference type="EC" id="3.5.2.7" evidence="1 7"/>
<feature type="binding site" evidence="7">
    <location>
        <position position="237"/>
    </location>
    <ligand>
        <name>Zn(2+)</name>
        <dbReference type="ChEBI" id="CHEBI:29105"/>
    </ligand>
</feature>
<organism evidence="9 10">
    <name type="scientific">Paraburkholderia sartisoli</name>
    <dbReference type="NCBI Taxonomy" id="83784"/>
    <lineage>
        <taxon>Bacteria</taxon>
        <taxon>Pseudomonadati</taxon>
        <taxon>Pseudomonadota</taxon>
        <taxon>Betaproteobacteria</taxon>
        <taxon>Burkholderiales</taxon>
        <taxon>Burkholderiaceae</taxon>
        <taxon>Paraburkholderia</taxon>
    </lineage>
</organism>
<feature type="binding site" evidence="7">
    <location>
        <position position="69"/>
    </location>
    <ligand>
        <name>Fe(3+)</name>
        <dbReference type="ChEBI" id="CHEBI:29034"/>
    </ligand>
</feature>
<comment type="subcellular location">
    <subcellularLocation>
        <location evidence="7">Cytoplasm</location>
    </subcellularLocation>
</comment>
<feature type="domain" description="Amidohydrolase-related" evidence="8">
    <location>
        <begin position="58"/>
        <end position="399"/>
    </location>
</feature>
<keyword evidence="3 7" id="KW-0378">Hydrolase</keyword>
<dbReference type="UniPathway" id="UPA00379">
    <property type="reaction ID" value="UER00551"/>
</dbReference>
<evidence type="ECO:0000256" key="3">
    <source>
        <dbReference type="ARBA" id="ARBA00022801"/>
    </source>
</evidence>
<feature type="binding site" evidence="7">
    <location>
        <position position="314"/>
    </location>
    <ligand>
        <name>N-formimidoyl-L-glutamate</name>
        <dbReference type="ChEBI" id="CHEBI:58928"/>
    </ligand>
</feature>
<dbReference type="InterPro" id="IPR006680">
    <property type="entry name" value="Amidohydro-rel"/>
</dbReference>
<dbReference type="Pfam" id="PF01979">
    <property type="entry name" value="Amidohydro_1"/>
    <property type="match status" value="1"/>
</dbReference>
<dbReference type="GO" id="GO:0005737">
    <property type="term" value="C:cytoplasm"/>
    <property type="evidence" value="ECO:0007669"/>
    <property type="project" value="UniProtKB-SubCell"/>
</dbReference>
<dbReference type="NCBIfam" id="TIGR01224">
    <property type="entry name" value="hutI"/>
    <property type="match status" value="1"/>
</dbReference>
<dbReference type="PANTHER" id="PTHR42752">
    <property type="entry name" value="IMIDAZOLONEPROPIONASE"/>
    <property type="match status" value="1"/>
</dbReference>
<dbReference type="RefSeq" id="WP_090533710.1">
    <property type="nucleotide sequence ID" value="NZ_FNRQ01000003.1"/>
</dbReference>
<dbReference type="InterPro" id="IPR005920">
    <property type="entry name" value="HutI"/>
</dbReference>
<protein>
    <recommendedName>
        <fullName evidence="1 7">Imidazolonepropionase</fullName>
        <ecNumber evidence="1 7">3.5.2.7</ecNumber>
    </recommendedName>
    <alternativeName>
        <fullName evidence="7">Imidazolone-5-propionate hydrolase</fullName>
    </alternativeName>
</protein>
<evidence type="ECO:0000256" key="1">
    <source>
        <dbReference type="ARBA" id="ARBA00012864"/>
    </source>
</evidence>